<evidence type="ECO:0000313" key="7">
    <source>
        <dbReference type="EMBL" id="PIR84973.1"/>
    </source>
</evidence>
<feature type="transmembrane region" description="Helical" evidence="5">
    <location>
        <begin position="141"/>
        <end position="164"/>
    </location>
</feature>
<evidence type="ECO:0000259" key="6">
    <source>
        <dbReference type="PROSITE" id="PS51012"/>
    </source>
</evidence>
<feature type="transmembrane region" description="Helical" evidence="5">
    <location>
        <begin position="117"/>
        <end position="134"/>
    </location>
</feature>
<gene>
    <name evidence="7" type="ORF">COU15_03145</name>
</gene>
<dbReference type="PRINTS" id="PR00164">
    <property type="entry name" value="ABC2TRNSPORT"/>
</dbReference>
<evidence type="ECO:0000256" key="5">
    <source>
        <dbReference type="RuleBase" id="RU361157"/>
    </source>
</evidence>
<keyword evidence="5" id="KW-1003">Cell membrane</keyword>
<feature type="domain" description="ABC transmembrane type-2" evidence="6">
    <location>
        <begin position="22"/>
        <end position="248"/>
    </location>
</feature>
<dbReference type="PROSITE" id="PS51012">
    <property type="entry name" value="ABC_TM2"/>
    <property type="match status" value="1"/>
</dbReference>
<protein>
    <recommendedName>
        <fullName evidence="5">Transport permease protein</fullName>
    </recommendedName>
</protein>
<dbReference type="PANTHER" id="PTHR43332">
    <property type="entry name" value="INNER MEMBRANE TRANSPORT PERMEASE YADH-RELATED"/>
    <property type="match status" value="1"/>
</dbReference>
<dbReference type="InterPro" id="IPR000412">
    <property type="entry name" value="ABC_2_transport"/>
</dbReference>
<evidence type="ECO:0000256" key="1">
    <source>
        <dbReference type="ARBA" id="ARBA00004141"/>
    </source>
</evidence>
<dbReference type="InterPro" id="IPR052522">
    <property type="entry name" value="ABC-2_transport_permease"/>
</dbReference>
<dbReference type="AlphaFoldDB" id="A0A2H0UEX7"/>
<evidence type="ECO:0000256" key="4">
    <source>
        <dbReference type="ARBA" id="ARBA00023136"/>
    </source>
</evidence>
<dbReference type="InterPro" id="IPR047817">
    <property type="entry name" value="ABC2_TM_bact-type"/>
</dbReference>
<evidence type="ECO:0000256" key="3">
    <source>
        <dbReference type="ARBA" id="ARBA00022989"/>
    </source>
</evidence>
<evidence type="ECO:0000313" key="8">
    <source>
        <dbReference type="Proteomes" id="UP000229315"/>
    </source>
</evidence>
<evidence type="ECO:0000256" key="2">
    <source>
        <dbReference type="ARBA" id="ARBA00022692"/>
    </source>
</evidence>
<dbReference type="Proteomes" id="UP000229315">
    <property type="component" value="Unassembled WGS sequence"/>
</dbReference>
<comment type="caution">
    <text evidence="7">The sequence shown here is derived from an EMBL/GenBank/DDBJ whole genome shotgun (WGS) entry which is preliminary data.</text>
</comment>
<feature type="transmembrane region" description="Helical" evidence="5">
    <location>
        <begin position="170"/>
        <end position="191"/>
    </location>
</feature>
<feature type="transmembrane region" description="Helical" evidence="5">
    <location>
        <begin position="52"/>
        <end position="72"/>
    </location>
</feature>
<name>A0A2H0UEX7_9BACT</name>
<comment type="similarity">
    <text evidence="5">Belongs to the ABC-2 integral membrane protein family.</text>
</comment>
<dbReference type="InterPro" id="IPR013525">
    <property type="entry name" value="ABC2_TM"/>
</dbReference>
<sequence length="256" mass="28670">MKHINWIGLYTFIRRELSRIFRVKVQTFAAPLISAFLFIFIFGFVLGQRIELIAGVSYMSFVFPGILAMNILASSFEHTASSVYFGRWVKSIHEMLVAPFSYIEMLVGLVASAMIRASIIACGILIIGFLFGALTITHPLIFILVVASISVIFSLVGILVGMWANGFEQLGVLNVFVITPLSFLGGMFYSIEYLPTVVKNITLFNPFFYFIDMMRFATIGIHESHLLVGAIVFGVLIVGLSSLVLYLFHIGWRIRE</sequence>
<dbReference type="Pfam" id="PF01061">
    <property type="entry name" value="ABC2_membrane"/>
    <property type="match status" value="1"/>
</dbReference>
<comment type="subcellular location">
    <subcellularLocation>
        <location evidence="5">Cell membrane</location>
        <topology evidence="5">Multi-pass membrane protein</topology>
    </subcellularLocation>
    <subcellularLocation>
        <location evidence="1">Membrane</location>
        <topology evidence="1">Multi-pass membrane protein</topology>
    </subcellularLocation>
</comment>
<proteinExistence type="inferred from homology"/>
<dbReference type="GO" id="GO:0043190">
    <property type="term" value="C:ATP-binding cassette (ABC) transporter complex"/>
    <property type="evidence" value="ECO:0007669"/>
    <property type="project" value="InterPro"/>
</dbReference>
<dbReference type="PANTHER" id="PTHR43332:SF1">
    <property type="entry name" value="TRANSPORT PERMEASE PROTEIN"/>
    <property type="match status" value="1"/>
</dbReference>
<keyword evidence="5" id="KW-0813">Transport</keyword>
<feature type="transmembrane region" description="Helical" evidence="5">
    <location>
        <begin position="21"/>
        <end position="46"/>
    </location>
</feature>
<keyword evidence="4 5" id="KW-0472">Membrane</keyword>
<keyword evidence="3 5" id="KW-1133">Transmembrane helix</keyword>
<dbReference type="EMBL" id="PFBH01000020">
    <property type="protein sequence ID" value="PIR84973.1"/>
    <property type="molecule type" value="Genomic_DNA"/>
</dbReference>
<feature type="transmembrane region" description="Helical" evidence="5">
    <location>
        <begin position="227"/>
        <end position="248"/>
    </location>
</feature>
<keyword evidence="2 5" id="KW-0812">Transmembrane</keyword>
<organism evidence="7 8">
    <name type="scientific">Candidatus Kaiserbacteria bacterium CG10_big_fil_rev_8_21_14_0_10_45_20</name>
    <dbReference type="NCBI Taxonomy" id="1974607"/>
    <lineage>
        <taxon>Bacteria</taxon>
        <taxon>Candidatus Kaiseribacteriota</taxon>
    </lineage>
</organism>
<accession>A0A2H0UEX7</accession>
<dbReference type="GO" id="GO:0140359">
    <property type="term" value="F:ABC-type transporter activity"/>
    <property type="evidence" value="ECO:0007669"/>
    <property type="project" value="InterPro"/>
</dbReference>
<reference evidence="8" key="1">
    <citation type="submission" date="2017-09" db="EMBL/GenBank/DDBJ databases">
        <title>Depth-based differentiation of microbial function through sediment-hosted aquifers and enrichment of novel symbionts in the deep terrestrial subsurface.</title>
        <authorList>
            <person name="Probst A.J."/>
            <person name="Ladd B."/>
            <person name="Jarett J.K."/>
            <person name="Geller-Mcgrath D.E."/>
            <person name="Sieber C.M.K."/>
            <person name="Emerson J.B."/>
            <person name="Anantharaman K."/>
            <person name="Thomas B.C."/>
            <person name="Malmstrom R."/>
            <person name="Stieglmeier M."/>
            <person name="Klingl A."/>
            <person name="Woyke T."/>
            <person name="Ryan C.M."/>
            <person name="Banfield J.F."/>
        </authorList>
    </citation>
    <scope>NUCLEOTIDE SEQUENCE [LARGE SCALE GENOMIC DNA]</scope>
</reference>
<feature type="transmembrane region" description="Helical" evidence="5">
    <location>
        <begin position="92"/>
        <end position="111"/>
    </location>
</feature>
<dbReference type="PIRSF" id="PIRSF006648">
    <property type="entry name" value="DrrB"/>
    <property type="match status" value="1"/>
</dbReference>